<organism evidence="1 2">
    <name type="scientific">Rhodococcus wratislaviensis</name>
    <name type="common">Tsukamurella wratislaviensis</name>
    <dbReference type="NCBI Taxonomy" id="44752"/>
    <lineage>
        <taxon>Bacteria</taxon>
        <taxon>Bacillati</taxon>
        <taxon>Actinomycetota</taxon>
        <taxon>Actinomycetes</taxon>
        <taxon>Mycobacteriales</taxon>
        <taxon>Nocardiaceae</taxon>
        <taxon>Rhodococcus</taxon>
    </lineage>
</organism>
<comment type="caution">
    <text evidence="1">The sequence shown here is derived from an EMBL/GenBank/DDBJ whole genome shotgun (WGS) entry which is preliminary data.</text>
</comment>
<accession>A0A402C9Q5</accession>
<gene>
    <name evidence="1" type="ORF">Rhow_003983</name>
</gene>
<dbReference type="EMBL" id="BHYM01000036">
    <property type="protein sequence ID" value="GCE40340.1"/>
    <property type="molecule type" value="Genomic_DNA"/>
</dbReference>
<sequence>MSDRHRPPSSIPAHRTQRTTPLCISITCSTLIGGMHYSRVPNRPDRIILAPDLEPGDK</sequence>
<name>A0A402C9Q5_RHOWR</name>
<evidence type="ECO:0000313" key="1">
    <source>
        <dbReference type="EMBL" id="GCE40340.1"/>
    </source>
</evidence>
<dbReference type="Proteomes" id="UP000287519">
    <property type="component" value="Unassembled WGS sequence"/>
</dbReference>
<reference evidence="1 2" key="1">
    <citation type="submission" date="2018-11" db="EMBL/GenBank/DDBJ databases">
        <title>Microbial catabolism of amino acid.</title>
        <authorList>
            <person name="Hibi M."/>
            <person name="Ogawa J."/>
        </authorList>
    </citation>
    <scope>NUCLEOTIDE SEQUENCE [LARGE SCALE GENOMIC DNA]</scope>
    <source>
        <strain evidence="1 2">C31-06</strain>
    </source>
</reference>
<protein>
    <submittedName>
        <fullName evidence="1">Uncharacterized protein</fullName>
    </submittedName>
</protein>
<proteinExistence type="predicted"/>
<keyword evidence="2" id="KW-1185">Reference proteome</keyword>
<dbReference type="AlphaFoldDB" id="A0A402C9Q5"/>
<evidence type="ECO:0000313" key="2">
    <source>
        <dbReference type="Proteomes" id="UP000287519"/>
    </source>
</evidence>